<dbReference type="PROSITE" id="PS51186">
    <property type="entry name" value="GNAT"/>
    <property type="match status" value="1"/>
</dbReference>
<dbReference type="InParanoid" id="A0A263D620"/>
<dbReference type="AlphaFoldDB" id="A0A263D620"/>
<dbReference type="GO" id="GO:0016747">
    <property type="term" value="F:acyltransferase activity, transferring groups other than amino-acyl groups"/>
    <property type="evidence" value="ECO:0007669"/>
    <property type="project" value="InterPro"/>
</dbReference>
<keyword evidence="3" id="KW-1185">Reference proteome</keyword>
<proteinExistence type="predicted"/>
<evidence type="ECO:0000313" key="3">
    <source>
        <dbReference type="Proteomes" id="UP000242444"/>
    </source>
</evidence>
<dbReference type="SUPFAM" id="SSF55729">
    <property type="entry name" value="Acyl-CoA N-acyltransferases (Nat)"/>
    <property type="match status" value="1"/>
</dbReference>
<dbReference type="InterPro" id="IPR051531">
    <property type="entry name" value="N-acetyltransferase"/>
</dbReference>
<dbReference type="Gene3D" id="3.40.630.30">
    <property type="match status" value="1"/>
</dbReference>
<feature type="domain" description="N-acetyltransferase" evidence="1">
    <location>
        <begin position="27"/>
        <end position="185"/>
    </location>
</feature>
<dbReference type="PANTHER" id="PTHR43792:SF1">
    <property type="entry name" value="N-ACETYLTRANSFERASE DOMAIN-CONTAINING PROTEIN"/>
    <property type="match status" value="1"/>
</dbReference>
<dbReference type="Pfam" id="PF13302">
    <property type="entry name" value="Acetyltransf_3"/>
    <property type="match status" value="1"/>
</dbReference>
<gene>
    <name evidence="2" type="ORF">CFN78_06055</name>
</gene>
<comment type="caution">
    <text evidence="2">The sequence shown here is derived from an EMBL/GenBank/DDBJ whole genome shotgun (WGS) entry which is preliminary data.</text>
</comment>
<sequence>MGDIVLHRRANVTDVRTGHAEFRTERLLLRPFREDDRDEIVALHVDPATNRFNPHPPDEAVMNARFDGWLAGWAAGGLGYWAVTGAASGELLGVGGLNPVEDEGERVLNLAYRFRPSAWGHGYATEVCRAALAVAAARWPEVPVQAVVRDTNLPSIRVTERLGLREHRRRTKDGVREILFRLPGAGVPG</sequence>
<organism evidence="2 3">
    <name type="scientific">Amycolatopsis antarctica</name>
    <dbReference type="NCBI Taxonomy" id="1854586"/>
    <lineage>
        <taxon>Bacteria</taxon>
        <taxon>Bacillati</taxon>
        <taxon>Actinomycetota</taxon>
        <taxon>Actinomycetes</taxon>
        <taxon>Pseudonocardiales</taxon>
        <taxon>Pseudonocardiaceae</taxon>
        <taxon>Amycolatopsis</taxon>
    </lineage>
</organism>
<keyword evidence="2" id="KW-0808">Transferase</keyword>
<dbReference type="OrthoDB" id="3533156at2"/>
<evidence type="ECO:0000259" key="1">
    <source>
        <dbReference type="PROSITE" id="PS51186"/>
    </source>
</evidence>
<dbReference type="PANTHER" id="PTHR43792">
    <property type="entry name" value="GNAT FAMILY, PUTATIVE (AFU_ORTHOLOGUE AFUA_3G00765)-RELATED-RELATED"/>
    <property type="match status" value="1"/>
</dbReference>
<accession>A0A263D620</accession>
<dbReference type="EMBL" id="NKYE01000003">
    <property type="protein sequence ID" value="OZM73863.1"/>
    <property type="molecule type" value="Genomic_DNA"/>
</dbReference>
<evidence type="ECO:0000313" key="2">
    <source>
        <dbReference type="EMBL" id="OZM73863.1"/>
    </source>
</evidence>
<dbReference type="Proteomes" id="UP000242444">
    <property type="component" value="Unassembled WGS sequence"/>
</dbReference>
<dbReference type="InterPro" id="IPR016181">
    <property type="entry name" value="Acyl_CoA_acyltransferase"/>
</dbReference>
<protein>
    <submittedName>
        <fullName evidence="2">GNAT family N-acetyltransferase</fullName>
    </submittedName>
</protein>
<name>A0A263D620_9PSEU</name>
<dbReference type="InterPro" id="IPR000182">
    <property type="entry name" value="GNAT_dom"/>
</dbReference>
<reference evidence="2 3" key="1">
    <citation type="submission" date="2017-07" db="EMBL/GenBank/DDBJ databases">
        <title>Amycolatopsis antarcticus sp. nov., isolated from the surface of an Antarcticus brown macroalga.</title>
        <authorList>
            <person name="Wang J."/>
            <person name="Leiva S."/>
            <person name="Huang J."/>
            <person name="Huang Y."/>
        </authorList>
    </citation>
    <scope>NUCLEOTIDE SEQUENCE [LARGE SCALE GENOMIC DNA]</scope>
    <source>
        <strain evidence="2 3">AU-G6</strain>
    </source>
</reference>